<organism evidence="1 2">
    <name type="scientific">Rugamonas rubra</name>
    <dbReference type="NCBI Taxonomy" id="758825"/>
    <lineage>
        <taxon>Bacteria</taxon>
        <taxon>Pseudomonadati</taxon>
        <taxon>Pseudomonadota</taxon>
        <taxon>Betaproteobacteria</taxon>
        <taxon>Burkholderiales</taxon>
        <taxon>Oxalobacteraceae</taxon>
        <taxon>Telluria group</taxon>
        <taxon>Rugamonas</taxon>
    </lineage>
</organism>
<gene>
    <name evidence="1" type="ORF">SAMN02982985_01382</name>
</gene>
<name>A0A1I4KAF5_9BURK</name>
<accession>A0A1I4KAF5</accession>
<keyword evidence="2" id="KW-1185">Reference proteome</keyword>
<dbReference type="Gene3D" id="2.130.10.10">
    <property type="entry name" value="YVTN repeat-like/Quinoprotein amine dehydrogenase"/>
    <property type="match status" value="1"/>
</dbReference>
<dbReference type="Proteomes" id="UP000199470">
    <property type="component" value="Unassembled WGS sequence"/>
</dbReference>
<dbReference type="PANTHER" id="PTHR43739">
    <property type="entry name" value="XYLOGLUCANASE (EUROFUNG)"/>
    <property type="match status" value="1"/>
</dbReference>
<reference evidence="1 2" key="1">
    <citation type="submission" date="2016-10" db="EMBL/GenBank/DDBJ databases">
        <authorList>
            <person name="de Groot N.N."/>
        </authorList>
    </citation>
    <scope>NUCLEOTIDE SEQUENCE [LARGE SCALE GENOMIC DNA]</scope>
    <source>
        <strain evidence="1 2">ATCC 43154</strain>
    </source>
</reference>
<dbReference type="InterPro" id="IPR015943">
    <property type="entry name" value="WD40/YVTN_repeat-like_dom_sf"/>
</dbReference>
<dbReference type="SUPFAM" id="SSF110296">
    <property type="entry name" value="Oligoxyloglucan reducing end-specific cellobiohydrolase"/>
    <property type="match status" value="1"/>
</dbReference>
<dbReference type="RefSeq" id="WP_093385504.1">
    <property type="nucleotide sequence ID" value="NZ_FOTW01000007.1"/>
</dbReference>
<dbReference type="AlphaFoldDB" id="A0A1I4KAF5"/>
<dbReference type="OrthoDB" id="9764804at2"/>
<dbReference type="EMBL" id="FOTW01000007">
    <property type="protein sequence ID" value="SFL75649.1"/>
    <property type="molecule type" value="Genomic_DNA"/>
</dbReference>
<evidence type="ECO:0000313" key="1">
    <source>
        <dbReference type="EMBL" id="SFL75649.1"/>
    </source>
</evidence>
<evidence type="ECO:0000313" key="2">
    <source>
        <dbReference type="Proteomes" id="UP000199470"/>
    </source>
</evidence>
<protein>
    <recommendedName>
        <fullName evidence="3">BNR/Asp-box repeat-containing protein</fullName>
    </recommendedName>
</protein>
<evidence type="ECO:0008006" key="3">
    <source>
        <dbReference type="Google" id="ProtNLM"/>
    </source>
</evidence>
<proteinExistence type="predicted"/>
<dbReference type="PANTHER" id="PTHR43739:SF5">
    <property type="entry name" value="EXO-ALPHA-SIALIDASE"/>
    <property type="match status" value="1"/>
</dbReference>
<dbReference type="InterPro" id="IPR052025">
    <property type="entry name" value="Xyloglucanase_GH74"/>
</dbReference>
<sequence>MSTRAYLGTRKGLFELDQVKGQWQLGASHFLGDPVSMLLVDPRDGSLYAALNLGHFGAKLHRLDAGAKEWSEVAAPAYPAKPPDSADPVEWKLKQIWSLAAGGADQPGVLWAGTLPGGLFRSADRGESWQLVESLWNMAERAEWQGGGYDVAGIHSICVDPRDSRALLVGVSTGGAWLSTDGGASWSPRGKGMKARYMPPELVDRQTAQDPHRIVRCEAMPDRLWCQHHCGIWRSDDNGANWIEVTAPLSSFGFAVAVHPLQGDTAWFVPAVADQQRIPVDAALAVNRSSDGGASFTTLRSGLPQERCYDLVYRHGLAVGADGSALLMGSTTGGVWLSSNGGQHWQTISTTMPPVYAVCFAD</sequence>
<dbReference type="STRING" id="758825.SAMN02982985_01382"/>
<dbReference type="GO" id="GO:0010411">
    <property type="term" value="P:xyloglucan metabolic process"/>
    <property type="evidence" value="ECO:0007669"/>
    <property type="project" value="TreeGrafter"/>
</dbReference>